<keyword evidence="2" id="KW-1185">Reference proteome</keyword>
<evidence type="ECO:0000313" key="2">
    <source>
        <dbReference type="Proteomes" id="UP000551616"/>
    </source>
</evidence>
<dbReference type="RefSeq" id="WP_207398714.1">
    <property type="nucleotide sequence ID" value="NZ_JABRWO010000014.1"/>
</dbReference>
<proteinExistence type="predicted"/>
<evidence type="ECO:0000313" key="1">
    <source>
        <dbReference type="EMBL" id="MBA2117330.1"/>
    </source>
</evidence>
<dbReference type="Proteomes" id="UP000551616">
    <property type="component" value="Unassembled WGS sequence"/>
</dbReference>
<comment type="caution">
    <text evidence="1">The sequence shown here is derived from an EMBL/GenBank/DDBJ whole genome shotgun (WGS) entry which is preliminary data.</text>
</comment>
<dbReference type="EMBL" id="JABRWO010000014">
    <property type="protein sequence ID" value="MBA2117330.1"/>
    <property type="molecule type" value="Genomic_DNA"/>
</dbReference>
<sequence>MPLEQINNNERKFVNETLTIESNNYEVVHAGMYHALFKGLEALETDYGKAYRWSFLIVGGEYDGKYITELSDNEKAPSTQNKTGRFLCALAKRNIEKGVQVNPSDYVDKKYMLIVEPHLKKAGETKITTFSMID</sequence>
<dbReference type="AlphaFoldDB" id="A0A7V8V9F6"/>
<organism evidence="1 2">
    <name type="scientific">Bremerella alba</name>
    <dbReference type="NCBI Taxonomy" id="980252"/>
    <lineage>
        <taxon>Bacteria</taxon>
        <taxon>Pseudomonadati</taxon>
        <taxon>Planctomycetota</taxon>
        <taxon>Planctomycetia</taxon>
        <taxon>Pirellulales</taxon>
        <taxon>Pirellulaceae</taxon>
        <taxon>Bremerella</taxon>
    </lineage>
</organism>
<name>A0A7V8V9F6_9BACT</name>
<protein>
    <submittedName>
        <fullName evidence="1">Uncharacterized protein</fullName>
    </submittedName>
</protein>
<gene>
    <name evidence="1" type="ORF">HOV93_45280</name>
</gene>
<accession>A0A7V8V9F6</accession>
<reference evidence="1 2" key="1">
    <citation type="submission" date="2020-05" db="EMBL/GenBank/DDBJ databases">
        <title>Bremerella alba sp. nov., a novel planctomycete isolated from the surface of the macroalga Fucus spiralis.</title>
        <authorList>
            <person name="Godinho O."/>
            <person name="Botelho R."/>
            <person name="Albuquerque L."/>
            <person name="Wiegand S."/>
            <person name="Da Costa M.S."/>
            <person name="Lobo-Da-Cunha A."/>
            <person name="Jogler C."/>
            <person name="Lage O.M."/>
        </authorList>
    </citation>
    <scope>NUCLEOTIDE SEQUENCE [LARGE SCALE GENOMIC DNA]</scope>
    <source>
        <strain evidence="1 2">FF15</strain>
    </source>
</reference>